<dbReference type="CDD" id="cd06170">
    <property type="entry name" value="LuxR_C_like"/>
    <property type="match status" value="1"/>
</dbReference>
<feature type="domain" description="Response regulatory" evidence="7">
    <location>
        <begin position="3"/>
        <end position="119"/>
    </location>
</feature>
<dbReference type="CDD" id="cd17535">
    <property type="entry name" value="REC_NarL-like"/>
    <property type="match status" value="1"/>
</dbReference>
<evidence type="ECO:0000313" key="8">
    <source>
        <dbReference type="EMBL" id="OQW90128.1"/>
    </source>
</evidence>
<keyword evidence="3 8" id="KW-0238">DNA-binding</keyword>
<dbReference type="InterPro" id="IPR058245">
    <property type="entry name" value="NreC/VraR/RcsB-like_REC"/>
</dbReference>
<sequence>MIRILITDDHAIVRSGLKQIFQQVDDFEVVGEASNGGELLERLAKSVPDVLLMDLDMPGISGSELIARIRATWHGLPLLVLSMHNEPAVAMRALKAGASGYITKDCDLNILLPAIRAVATGKKFIMPGMAEQMVFEDTPAPQTAPHFSLTDREMQVFNLLVAGSSVNDIAAQLCVSNKTISTHKAKLMEKLAITSLAELVRYAMQRGLVS</sequence>
<dbReference type="GO" id="GO:0000160">
    <property type="term" value="P:phosphorelay signal transduction system"/>
    <property type="evidence" value="ECO:0007669"/>
    <property type="project" value="InterPro"/>
</dbReference>
<dbReference type="InterPro" id="IPR011006">
    <property type="entry name" value="CheY-like_superfamily"/>
</dbReference>
<name>A0A1W9L0H3_9BURK</name>
<dbReference type="EMBL" id="MTEI01000001">
    <property type="protein sequence ID" value="OQW90128.1"/>
    <property type="molecule type" value="Genomic_DNA"/>
</dbReference>
<evidence type="ECO:0000259" key="7">
    <source>
        <dbReference type="PROSITE" id="PS50110"/>
    </source>
</evidence>
<dbReference type="AlphaFoldDB" id="A0A1W9L0H3"/>
<dbReference type="Proteomes" id="UP000192505">
    <property type="component" value="Unassembled WGS sequence"/>
</dbReference>
<keyword evidence="1 5" id="KW-0597">Phosphoprotein</keyword>
<dbReference type="InterPro" id="IPR001789">
    <property type="entry name" value="Sig_transdc_resp-reg_receiver"/>
</dbReference>
<dbReference type="PANTHER" id="PTHR43214:SF41">
    <property type="entry name" value="NITRATE_NITRITE RESPONSE REGULATOR PROTEIN NARP"/>
    <property type="match status" value="1"/>
</dbReference>
<evidence type="ECO:0000256" key="2">
    <source>
        <dbReference type="ARBA" id="ARBA00023015"/>
    </source>
</evidence>
<dbReference type="SMART" id="SM00448">
    <property type="entry name" value="REC"/>
    <property type="match status" value="1"/>
</dbReference>
<organism evidence="8 9">
    <name type="scientific">Rhodoferax ferrireducens</name>
    <dbReference type="NCBI Taxonomy" id="192843"/>
    <lineage>
        <taxon>Bacteria</taxon>
        <taxon>Pseudomonadati</taxon>
        <taxon>Pseudomonadota</taxon>
        <taxon>Betaproteobacteria</taxon>
        <taxon>Burkholderiales</taxon>
        <taxon>Comamonadaceae</taxon>
        <taxon>Rhodoferax</taxon>
    </lineage>
</organism>
<keyword evidence="4" id="KW-0804">Transcription</keyword>
<proteinExistence type="predicted"/>
<accession>A0A1W9L0H3</accession>
<evidence type="ECO:0000256" key="4">
    <source>
        <dbReference type="ARBA" id="ARBA00023163"/>
    </source>
</evidence>
<dbReference type="PROSITE" id="PS50043">
    <property type="entry name" value="HTH_LUXR_2"/>
    <property type="match status" value="1"/>
</dbReference>
<evidence type="ECO:0000313" key="9">
    <source>
        <dbReference type="Proteomes" id="UP000192505"/>
    </source>
</evidence>
<dbReference type="GO" id="GO:0006355">
    <property type="term" value="P:regulation of DNA-templated transcription"/>
    <property type="evidence" value="ECO:0007669"/>
    <property type="project" value="InterPro"/>
</dbReference>
<feature type="domain" description="HTH luxR-type" evidence="6">
    <location>
        <begin position="142"/>
        <end position="207"/>
    </location>
</feature>
<feature type="modified residue" description="4-aspartylphosphate" evidence="5">
    <location>
        <position position="54"/>
    </location>
</feature>
<dbReference type="InterPro" id="IPR016032">
    <property type="entry name" value="Sig_transdc_resp-reg_C-effctor"/>
</dbReference>
<dbReference type="PRINTS" id="PR00038">
    <property type="entry name" value="HTHLUXR"/>
</dbReference>
<dbReference type="Gene3D" id="3.40.50.2300">
    <property type="match status" value="1"/>
</dbReference>
<dbReference type="PROSITE" id="PS50110">
    <property type="entry name" value="RESPONSE_REGULATORY"/>
    <property type="match status" value="1"/>
</dbReference>
<dbReference type="InterPro" id="IPR039420">
    <property type="entry name" value="WalR-like"/>
</dbReference>
<evidence type="ECO:0000256" key="5">
    <source>
        <dbReference type="PROSITE-ProRule" id="PRU00169"/>
    </source>
</evidence>
<evidence type="ECO:0000256" key="1">
    <source>
        <dbReference type="ARBA" id="ARBA00022553"/>
    </source>
</evidence>
<protein>
    <submittedName>
        <fullName evidence="8">DNA-binding response regulator</fullName>
    </submittedName>
</protein>
<dbReference type="PANTHER" id="PTHR43214">
    <property type="entry name" value="TWO-COMPONENT RESPONSE REGULATOR"/>
    <property type="match status" value="1"/>
</dbReference>
<dbReference type="SUPFAM" id="SSF46894">
    <property type="entry name" value="C-terminal effector domain of the bipartite response regulators"/>
    <property type="match status" value="1"/>
</dbReference>
<dbReference type="SMART" id="SM00421">
    <property type="entry name" value="HTH_LUXR"/>
    <property type="match status" value="1"/>
</dbReference>
<gene>
    <name evidence="8" type="ORF">BWK72_02625</name>
</gene>
<evidence type="ECO:0000259" key="6">
    <source>
        <dbReference type="PROSITE" id="PS50043"/>
    </source>
</evidence>
<dbReference type="InterPro" id="IPR000792">
    <property type="entry name" value="Tscrpt_reg_LuxR_C"/>
</dbReference>
<dbReference type="SUPFAM" id="SSF52172">
    <property type="entry name" value="CheY-like"/>
    <property type="match status" value="1"/>
</dbReference>
<dbReference type="GO" id="GO:0003677">
    <property type="term" value="F:DNA binding"/>
    <property type="evidence" value="ECO:0007669"/>
    <property type="project" value="UniProtKB-KW"/>
</dbReference>
<keyword evidence="2" id="KW-0805">Transcription regulation</keyword>
<reference evidence="8 9" key="1">
    <citation type="submission" date="2017-01" db="EMBL/GenBank/DDBJ databases">
        <title>Novel large sulfur bacteria in the metagenomes of groundwater-fed chemosynthetic microbial mats in the Lake Huron basin.</title>
        <authorList>
            <person name="Sharrar A.M."/>
            <person name="Flood B.E."/>
            <person name="Bailey J.V."/>
            <person name="Jones D.S."/>
            <person name="Biddanda B."/>
            <person name="Ruberg S.A."/>
            <person name="Marcus D.N."/>
            <person name="Dick G.J."/>
        </authorList>
    </citation>
    <scope>NUCLEOTIDE SEQUENCE [LARGE SCALE GENOMIC DNA]</scope>
    <source>
        <strain evidence="8">A7</strain>
    </source>
</reference>
<dbReference type="Pfam" id="PF00196">
    <property type="entry name" value="GerE"/>
    <property type="match status" value="1"/>
</dbReference>
<dbReference type="Pfam" id="PF00072">
    <property type="entry name" value="Response_reg"/>
    <property type="match status" value="1"/>
</dbReference>
<comment type="caution">
    <text evidence="8">The sequence shown here is derived from an EMBL/GenBank/DDBJ whole genome shotgun (WGS) entry which is preliminary data.</text>
</comment>
<evidence type="ECO:0000256" key="3">
    <source>
        <dbReference type="ARBA" id="ARBA00023125"/>
    </source>
</evidence>